<reference evidence="2 3" key="1">
    <citation type="submission" date="2021-03" db="EMBL/GenBank/DDBJ databases">
        <title>Genomic Encyclopedia of Type Strains, Phase IV (KMG-IV): sequencing the most valuable type-strain genomes for metagenomic binning, comparative biology and taxonomic classification.</title>
        <authorList>
            <person name="Goeker M."/>
        </authorList>
    </citation>
    <scope>NUCLEOTIDE SEQUENCE [LARGE SCALE GENOMIC DNA]</scope>
    <source>
        <strain evidence="2 3">DSM 28650</strain>
    </source>
</reference>
<feature type="transmembrane region" description="Helical" evidence="1">
    <location>
        <begin position="43"/>
        <end position="60"/>
    </location>
</feature>
<protein>
    <submittedName>
        <fullName evidence="2">Uncharacterized protein</fullName>
    </submittedName>
</protein>
<feature type="transmembrane region" description="Helical" evidence="1">
    <location>
        <begin position="100"/>
        <end position="133"/>
    </location>
</feature>
<comment type="caution">
    <text evidence="2">The sequence shown here is derived from an EMBL/GenBank/DDBJ whole genome shotgun (WGS) entry which is preliminary data.</text>
</comment>
<keyword evidence="1" id="KW-1133">Transmembrane helix</keyword>
<accession>A0ABS4K3T0</accession>
<feature type="transmembrane region" description="Helical" evidence="1">
    <location>
        <begin position="145"/>
        <end position="165"/>
    </location>
</feature>
<evidence type="ECO:0000313" key="3">
    <source>
        <dbReference type="Proteomes" id="UP001519308"/>
    </source>
</evidence>
<organism evidence="2 3">
    <name type="scientific">Clostridium punense</name>
    <dbReference type="NCBI Taxonomy" id="1054297"/>
    <lineage>
        <taxon>Bacteria</taxon>
        <taxon>Bacillati</taxon>
        <taxon>Bacillota</taxon>
        <taxon>Clostridia</taxon>
        <taxon>Eubacteriales</taxon>
        <taxon>Clostridiaceae</taxon>
        <taxon>Clostridium</taxon>
    </lineage>
</organism>
<sequence>MGVGYLFGCLLSIVLWRFDRHAMFERFHEIIVNKLEKKVYCNIFYLFFIAIVCFIVGLVWHREFRNLLVTLLVIEISDTEAKGNSNRIGDKRQFYNKLSCIARGLVCGFIAPIFYIVILGNFGGVIYTLIYYIGFHSELLTFRFLNNLLNIIPSLIAILILYTIYVPRNKTLRISFKGDFIGNVIRDPLINVYIISAYIEGVNFYYDVERKNVHYLKSYGIFSNKIDYMSIKDFSSLVYSICFVVFVAFWIYEAELIKVILTS</sequence>
<feature type="transmembrane region" description="Helical" evidence="1">
    <location>
        <begin position="234"/>
        <end position="252"/>
    </location>
</feature>
<evidence type="ECO:0000313" key="2">
    <source>
        <dbReference type="EMBL" id="MBP2021781.1"/>
    </source>
</evidence>
<keyword evidence="1" id="KW-0812">Transmembrane</keyword>
<dbReference type="Proteomes" id="UP001519308">
    <property type="component" value="Unassembled WGS sequence"/>
</dbReference>
<keyword evidence="1" id="KW-0472">Membrane</keyword>
<dbReference type="RefSeq" id="WP_021283762.1">
    <property type="nucleotide sequence ID" value="NZ_JAGGLL010000010.1"/>
</dbReference>
<evidence type="ECO:0000256" key="1">
    <source>
        <dbReference type="SAM" id="Phobius"/>
    </source>
</evidence>
<gene>
    <name evidence="2" type="ORF">J2Z44_001577</name>
</gene>
<name>A0ABS4K3T0_9CLOT</name>
<proteinExistence type="predicted"/>
<keyword evidence="3" id="KW-1185">Reference proteome</keyword>
<dbReference type="EMBL" id="JAGGLL010000010">
    <property type="protein sequence ID" value="MBP2021781.1"/>
    <property type="molecule type" value="Genomic_DNA"/>
</dbReference>